<proteinExistence type="predicted"/>
<evidence type="ECO:0000313" key="1">
    <source>
        <dbReference type="EMBL" id="KAK0437259.1"/>
    </source>
</evidence>
<accession>A0AA39J9G7</accession>
<feature type="non-terminal residue" evidence="1">
    <location>
        <position position="50"/>
    </location>
</feature>
<feature type="non-terminal residue" evidence="1">
    <location>
        <position position="1"/>
    </location>
</feature>
<dbReference type="AlphaFoldDB" id="A0AA39J9G7"/>
<dbReference type="Proteomes" id="UP001175211">
    <property type="component" value="Unassembled WGS sequence"/>
</dbReference>
<dbReference type="GeneID" id="85349999"/>
<protein>
    <submittedName>
        <fullName evidence="1">Uncharacterized protein</fullName>
    </submittedName>
</protein>
<keyword evidence="2" id="KW-1185">Reference proteome</keyword>
<sequence>YMLAGVIYFGNAHFTARFIDNTGNVWFNDGYVNGRKSILEGEMIHIDFSI</sequence>
<comment type="caution">
    <text evidence="1">The sequence shown here is derived from an EMBL/GenBank/DDBJ whole genome shotgun (WGS) entry which is preliminary data.</text>
</comment>
<evidence type="ECO:0000313" key="2">
    <source>
        <dbReference type="Proteomes" id="UP001175211"/>
    </source>
</evidence>
<gene>
    <name evidence="1" type="ORF">EV420DRAFT_1220474</name>
</gene>
<dbReference type="EMBL" id="JAUEPS010000115">
    <property type="protein sequence ID" value="KAK0437259.1"/>
    <property type="molecule type" value="Genomic_DNA"/>
</dbReference>
<name>A0AA39J9G7_ARMTA</name>
<organism evidence="1 2">
    <name type="scientific">Armillaria tabescens</name>
    <name type="common">Ringless honey mushroom</name>
    <name type="synonym">Agaricus tabescens</name>
    <dbReference type="NCBI Taxonomy" id="1929756"/>
    <lineage>
        <taxon>Eukaryota</taxon>
        <taxon>Fungi</taxon>
        <taxon>Dikarya</taxon>
        <taxon>Basidiomycota</taxon>
        <taxon>Agaricomycotina</taxon>
        <taxon>Agaricomycetes</taxon>
        <taxon>Agaricomycetidae</taxon>
        <taxon>Agaricales</taxon>
        <taxon>Marasmiineae</taxon>
        <taxon>Physalacriaceae</taxon>
        <taxon>Desarmillaria</taxon>
    </lineage>
</organism>
<reference evidence="1" key="1">
    <citation type="submission" date="2023-06" db="EMBL/GenBank/DDBJ databases">
        <authorList>
            <consortium name="Lawrence Berkeley National Laboratory"/>
            <person name="Ahrendt S."/>
            <person name="Sahu N."/>
            <person name="Indic B."/>
            <person name="Wong-Bajracharya J."/>
            <person name="Merenyi Z."/>
            <person name="Ke H.-M."/>
            <person name="Monk M."/>
            <person name="Kocsube S."/>
            <person name="Drula E."/>
            <person name="Lipzen A."/>
            <person name="Balint B."/>
            <person name="Henrissat B."/>
            <person name="Andreopoulos B."/>
            <person name="Martin F.M."/>
            <person name="Harder C.B."/>
            <person name="Rigling D."/>
            <person name="Ford K.L."/>
            <person name="Foster G.D."/>
            <person name="Pangilinan J."/>
            <person name="Papanicolaou A."/>
            <person name="Barry K."/>
            <person name="LaButti K."/>
            <person name="Viragh M."/>
            <person name="Koriabine M."/>
            <person name="Yan M."/>
            <person name="Riley R."/>
            <person name="Champramary S."/>
            <person name="Plett K.L."/>
            <person name="Tsai I.J."/>
            <person name="Slot J."/>
            <person name="Sipos G."/>
            <person name="Plett J."/>
            <person name="Nagy L.G."/>
            <person name="Grigoriev I.V."/>
        </authorList>
    </citation>
    <scope>NUCLEOTIDE SEQUENCE</scope>
    <source>
        <strain evidence="1">CCBAS 213</strain>
    </source>
</reference>
<dbReference type="RefSeq" id="XP_060322531.1">
    <property type="nucleotide sequence ID" value="XM_060466451.1"/>
</dbReference>